<dbReference type="AlphaFoldDB" id="A0A168N8D7"/>
<dbReference type="OrthoDB" id="7009327at2"/>
<name>A0A168N8D7_9BACL</name>
<dbReference type="RefSeq" id="WP_068529301.1">
    <property type="nucleotide sequence ID" value="NZ_LVJH01000003.1"/>
</dbReference>
<gene>
    <name evidence="2" type="ORF">PGLA_04490</name>
</gene>
<organism evidence="2 3">
    <name type="scientific">Paenibacillus glacialis</name>
    <dbReference type="NCBI Taxonomy" id="494026"/>
    <lineage>
        <taxon>Bacteria</taxon>
        <taxon>Bacillati</taxon>
        <taxon>Bacillota</taxon>
        <taxon>Bacilli</taxon>
        <taxon>Bacillales</taxon>
        <taxon>Paenibacillaceae</taxon>
        <taxon>Paenibacillus</taxon>
    </lineage>
</organism>
<dbReference type="InterPro" id="IPR029084">
    <property type="entry name" value="Imm30"/>
</dbReference>
<protein>
    <recommendedName>
        <fullName evidence="1">Immunity protein 30 domain-containing protein</fullName>
    </recommendedName>
</protein>
<accession>A0A168N8D7</accession>
<comment type="caution">
    <text evidence="2">The sequence shown here is derived from an EMBL/GenBank/DDBJ whole genome shotgun (WGS) entry which is preliminary data.</text>
</comment>
<evidence type="ECO:0000313" key="3">
    <source>
        <dbReference type="Proteomes" id="UP000076967"/>
    </source>
</evidence>
<evidence type="ECO:0000259" key="1">
    <source>
        <dbReference type="Pfam" id="PF15565"/>
    </source>
</evidence>
<proteinExistence type="predicted"/>
<feature type="domain" description="Immunity protein 30" evidence="1">
    <location>
        <begin position="22"/>
        <end position="112"/>
    </location>
</feature>
<dbReference type="STRING" id="494026.PGLA_04490"/>
<keyword evidence="3" id="KW-1185">Reference proteome</keyword>
<dbReference type="Pfam" id="PF15565">
    <property type="entry name" value="Imm30"/>
    <property type="match status" value="1"/>
</dbReference>
<dbReference type="EMBL" id="LVJH01000003">
    <property type="protein sequence ID" value="OAB45514.1"/>
    <property type="molecule type" value="Genomic_DNA"/>
</dbReference>
<evidence type="ECO:0000313" key="2">
    <source>
        <dbReference type="EMBL" id="OAB45514.1"/>
    </source>
</evidence>
<reference evidence="2 3" key="1">
    <citation type="submission" date="2016-03" db="EMBL/GenBank/DDBJ databases">
        <title>Draft genome sequence of Paenibacillus glacialis DSM 22343.</title>
        <authorList>
            <person name="Shin S.-K."/>
            <person name="Yi H."/>
        </authorList>
    </citation>
    <scope>NUCLEOTIDE SEQUENCE [LARGE SCALE GENOMIC DNA]</scope>
    <source>
        <strain evidence="2 3">DSM 22343</strain>
    </source>
</reference>
<dbReference type="Proteomes" id="UP000076967">
    <property type="component" value="Unassembled WGS sequence"/>
</dbReference>
<sequence length="156" mass="18000">MSIEDQIATLKKMRFLDNEDYNIELIEDVLNEIAQNADNNSIIALCDIFHDDIDEPAIVGDLIETIFHIAERNGLEEGLYELTQAIAYMKPQAKNCLKRIFKSILNSEDLINPYISVLKKVVPSKKEEVMNILKEISIKQPVQYLDKINFIFKQIN</sequence>